<dbReference type="InterPro" id="IPR014030">
    <property type="entry name" value="Ketoacyl_synth_N"/>
</dbReference>
<dbReference type="Proteomes" id="UP000823772">
    <property type="component" value="Unassembled WGS sequence"/>
</dbReference>
<gene>
    <name evidence="2" type="ORF">IAC87_03165</name>
</gene>
<dbReference type="InterPro" id="IPR016039">
    <property type="entry name" value="Thiolase-like"/>
</dbReference>
<name>A0A9D9IZB2_9BACT</name>
<evidence type="ECO:0000259" key="1">
    <source>
        <dbReference type="Pfam" id="PF13723"/>
    </source>
</evidence>
<organism evidence="2 3">
    <name type="scientific">Candidatus Merdivivens faecigallinarum</name>
    <dbReference type="NCBI Taxonomy" id="2840871"/>
    <lineage>
        <taxon>Bacteria</taxon>
        <taxon>Pseudomonadati</taxon>
        <taxon>Bacteroidota</taxon>
        <taxon>Bacteroidia</taxon>
        <taxon>Bacteroidales</taxon>
        <taxon>Muribaculaceae</taxon>
        <taxon>Muribaculaceae incertae sedis</taxon>
        <taxon>Candidatus Merdivivens</taxon>
    </lineage>
</organism>
<dbReference type="Pfam" id="PF13723">
    <property type="entry name" value="Ketoacyl-synt_2"/>
    <property type="match status" value="1"/>
</dbReference>
<accession>A0A9D9IZB2</accession>
<dbReference type="SUPFAM" id="SSF53901">
    <property type="entry name" value="Thiolase-like"/>
    <property type="match status" value="1"/>
</dbReference>
<protein>
    <submittedName>
        <fullName evidence="2">Beta-ketoacyl synthase chain length factor</fullName>
    </submittedName>
</protein>
<dbReference type="EMBL" id="JADILY010000068">
    <property type="protein sequence ID" value="MBO8481529.1"/>
    <property type="molecule type" value="Genomic_DNA"/>
</dbReference>
<comment type="caution">
    <text evidence="2">The sequence shown here is derived from an EMBL/GenBank/DDBJ whole genome shotgun (WGS) entry which is preliminary data.</text>
</comment>
<proteinExistence type="predicted"/>
<feature type="domain" description="Beta-ketoacyl synthase-like N-terminal" evidence="1">
    <location>
        <begin position="37"/>
        <end position="199"/>
    </location>
</feature>
<reference evidence="2" key="2">
    <citation type="journal article" date="2021" name="PeerJ">
        <title>Extensive microbial diversity within the chicken gut microbiome revealed by metagenomics and culture.</title>
        <authorList>
            <person name="Gilroy R."/>
            <person name="Ravi A."/>
            <person name="Getino M."/>
            <person name="Pursley I."/>
            <person name="Horton D.L."/>
            <person name="Alikhan N.F."/>
            <person name="Baker D."/>
            <person name="Gharbi K."/>
            <person name="Hall N."/>
            <person name="Watson M."/>
            <person name="Adriaenssens E.M."/>
            <person name="Foster-Nyarko E."/>
            <person name="Jarju S."/>
            <person name="Secka A."/>
            <person name="Antonio M."/>
            <person name="Oren A."/>
            <person name="Chaudhuri R.R."/>
            <person name="La Ragione R."/>
            <person name="Hildebrand F."/>
            <person name="Pallen M.J."/>
        </authorList>
    </citation>
    <scope>NUCLEOTIDE SEQUENCE</scope>
    <source>
        <strain evidence="2">B3-2255</strain>
    </source>
</reference>
<sequence>MVYIDGMAQITPQEPFCDKWYDSPTVYGYGLHPAVDPPFAGLVPAAAARRMCLLQKRAVAAAMKAMSSASLEMPDAIITGTGAGTMRNSEHFLLDMKDGGGEVLSPTPFINSTHNTLAATVAIILGCKGYNTTYSHNAMSFPTALTDAVTGLESGRFASVLLSAHDELPEHYYRLLEEAGEFDGEPFAGEHSLSFVLRASRSGHTLAAVAGVETVSSSDADVLREAAIRACSGMFSGTGMIVTGDAASSRRIFGEGLPVFPYKEIFGSGFSAPAASLYSAVTLLARRSHLDGILVHNHYKNKQHSFIFVTC</sequence>
<dbReference type="AlphaFoldDB" id="A0A9D9IZB2"/>
<reference evidence="2" key="1">
    <citation type="submission" date="2020-10" db="EMBL/GenBank/DDBJ databases">
        <authorList>
            <person name="Gilroy R."/>
        </authorList>
    </citation>
    <scope>NUCLEOTIDE SEQUENCE</scope>
    <source>
        <strain evidence="2">B3-2255</strain>
    </source>
</reference>
<evidence type="ECO:0000313" key="3">
    <source>
        <dbReference type="Proteomes" id="UP000823772"/>
    </source>
</evidence>
<evidence type="ECO:0000313" key="2">
    <source>
        <dbReference type="EMBL" id="MBO8481529.1"/>
    </source>
</evidence>
<dbReference type="Gene3D" id="3.40.47.10">
    <property type="match status" value="1"/>
</dbReference>
<dbReference type="GO" id="GO:0016746">
    <property type="term" value="F:acyltransferase activity"/>
    <property type="evidence" value="ECO:0007669"/>
    <property type="project" value="InterPro"/>
</dbReference>